<dbReference type="AlphaFoldDB" id="A0A6C0JNP8"/>
<evidence type="ECO:0000259" key="1">
    <source>
        <dbReference type="Pfam" id="PF00535"/>
    </source>
</evidence>
<organism evidence="2">
    <name type="scientific">viral metagenome</name>
    <dbReference type="NCBI Taxonomy" id="1070528"/>
    <lineage>
        <taxon>unclassified sequences</taxon>
        <taxon>metagenomes</taxon>
        <taxon>organismal metagenomes</taxon>
    </lineage>
</organism>
<protein>
    <recommendedName>
        <fullName evidence="1">Glycosyltransferase 2-like domain-containing protein</fullName>
    </recommendedName>
</protein>
<dbReference type="SUPFAM" id="SSF53448">
    <property type="entry name" value="Nucleotide-diphospho-sugar transferases"/>
    <property type="match status" value="1"/>
</dbReference>
<name>A0A6C0JNP8_9ZZZZ</name>
<accession>A0A6C0JNP8</accession>
<reference evidence="2" key="1">
    <citation type="journal article" date="2020" name="Nature">
        <title>Giant virus diversity and host interactions through global metagenomics.</title>
        <authorList>
            <person name="Schulz F."/>
            <person name="Roux S."/>
            <person name="Paez-Espino D."/>
            <person name="Jungbluth S."/>
            <person name="Walsh D.A."/>
            <person name="Denef V.J."/>
            <person name="McMahon K.D."/>
            <person name="Konstantinidis K.T."/>
            <person name="Eloe-Fadrosh E.A."/>
            <person name="Kyrpides N.C."/>
            <person name="Woyke T."/>
        </authorList>
    </citation>
    <scope>NUCLEOTIDE SEQUENCE</scope>
    <source>
        <strain evidence="2">GVMAG-M-3300027747-57</strain>
    </source>
</reference>
<evidence type="ECO:0000313" key="2">
    <source>
        <dbReference type="EMBL" id="QHU06360.1"/>
    </source>
</evidence>
<proteinExistence type="predicted"/>
<feature type="domain" description="Glycosyltransferase 2-like" evidence="1">
    <location>
        <begin position="6"/>
        <end position="144"/>
    </location>
</feature>
<dbReference type="InterPro" id="IPR029044">
    <property type="entry name" value="Nucleotide-diphossugar_trans"/>
</dbReference>
<dbReference type="Gene3D" id="3.90.550.10">
    <property type="entry name" value="Spore Coat Polysaccharide Biosynthesis Protein SpsA, Chain A"/>
    <property type="match status" value="1"/>
</dbReference>
<dbReference type="InterPro" id="IPR001173">
    <property type="entry name" value="Glyco_trans_2-like"/>
</dbReference>
<dbReference type="Pfam" id="PF00535">
    <property type="entry name" value="Glycos_transf_2"/>
    <property type="match status" value="1"/>
</dbReference>
<sequence length="245" mass="29132">MDRRISLAIPYYNNSDYILEAINSSISDDRVNEIIICDDKSNDIDNLENILNKINNNKIKIFKNKTNLGCYHNKIETISKCTNEWAILLDSDNIINKDFIDTLFNIPEWDNNTIYHPCWAKTFPSDPSTHLDYRCFTNKTINKLFYLENFENNNFQCLINNCNYFLPVNNFINCMNKYNNYSREYMDVLDSAVLFTNWLCNEKCFVVVDNLIYNHRLHPKSNFMLSPSHKYRNDVLQFLYNNIKN</sequence>
<dbReference type="EMBL" id="MN740432">
    <property type="protein sequence ID" value="QHU06360.1"/>
    <property type="molecule type" value="Genomic_DNA"/>
</dbReference>
<dbReference type="CDD" id="cd00761">
    <property type="entry name" value="Glyco_tranf_GTA_type"/>
    <property type="match status" value="1"/>
</dbReference>